<keyword evidence="3" id="KW-0521">NADP</keyword>
<dbReference type="FunFam" id="3.40.50.720:FF:000301">
    <property type="entry name" value="Hydroxysteroid dehydrogenase like 2"/>
    <property type="match status" value="1"/>
</dbReference>
<dbReference type="RefSeq" id="WP_138254046.1">
    <property type="nucleotide sequence ID" value="NZ_VAVZ01000045.1"/>
</dbReference>
<sequence>MTTEALASKTVLISGGSRGIGHAIAVKLAAAGANIVLVAKTDQPHDSLPGTVHTAVQDVEDAGGTGLAVVGDIRNDDDVARAVAAAAERFGGIDAVINNASAIDLSPAEHQNMKRYDLMHDINARGTFALSSAAIPHLRASAQQEGWRPKILTLSPPLNLDPAWFGKHLAYTMSKYAMSMTTLGLAAELADAGVSVNSLWPATLIETAALRNIPGGEKLARGARKPEIVADAASALITGEADWGTGQFLTDEQVLTSVGITDYDRYAVDPSSDLVPDIFL</sequence>
<dbReference type="PRINTS" id="PR00081">
    <property type="entry name" value="GDHRDH"/>
</dbReference>
<protein>
    <submittedName>
        <fullName evidence="6">NAD(P)-dependent oxidoreductase</fullName>
    </submittedName>
</protein>
<evidence type="ECO:0000256" key="5">
    <source>
        <dbReference type="ARBA" id="ARBA00023140"/>
    </source>
</evidence>
<accession>A0A5R9B908</accession>
<dbReference type="OrthoDB" id="9810935at2"/>
<gene>
    <name evidence="6" type="ORF">FEF26_13405</name>
</gene>
<proteinExistence type="inferred from homology"/>
<comment type="subcellular location">
    <subcellularLocation>
        <location evidence="1">Peroxisome</location>
    </subcellularLocation>
</comment>
<keyword evidence="7" id="KW-1185">Reference proteome</keyword>
<dbReference type="PANTHER" id="PTHR42808">
    <property type="entry name" value="HYDROXYSTEROID DEHYDROGENASE-LIKE PROTEIN 2"/>
    <property type="match status" value="1"/>
</dbReference>
<evidence type="ECO:0000313" key="6">
    <source>
        <dbReference type="EMBL" id="TLP93423.1"/>
    </source>
</evidence>
<dbReference type="Proteomes" id="UP000310458">
    <property type="component" value="Unassembled WGS sequence"/>
</dbReference>
<dbReference type="Pfam" id="PF00106">
    <property type="entry name" value="adh_short"/>
    <property type="match status" value="1"/>
</dbReference>
<dbReference type="GO" id="GO:0016491">
    <property type="term" value="F:oxidoreductase activity"/>
    <property type="evidence" value="ECO:0007669"/>
    <property type="project" value="UniProtKB-KW"/>
</dbReference>
<evidence type="ECO:0000256" key="2">
    <source>
        <dbReference type="ARBA" id="ARBA00006484"/>
    </source>
</evidence>
<dbReference type="EMBL" id="VAVZ01000045">
    <property type="protein sequence ID" value="TLP93423.1"/>
    <property type="molecule type" value="Genomic_DNA"/>
</dbReference>
<keyword evidence="4" id="KW-0560">Oxidoreductase</keyword>
<dbReference type="NCBIfam" id="NF006133">
    <property type="entry name" value="PRK08278.1"/>
    <property type="match status" value="1"/>
</dbReference>
<dbReference type="AlphaFoldDB" id="A0A5R9B908"/>
<keyword evidence="5" id="KW-0576">Peroxisome</keyword>
<dbReference type="InterPro" id="IPR002347">
    <property type="entry name" value="SDR_fam"/>
</dbReference>
<reference evidence="6 7" key="1">
    <citation type="submission" date="2019-05" db="EMBL/GenBank/DDBJ databases">
        <title>Nesterenkonia sp. GY074 isolated from the Southern Atlantic Ocean.</title>
        <authorList>
            <person name="Zhang G."/>
        </authorList>
    </citation>
    <scope>NUCLEOTIDE SEQUENCE [LARGE SCALE GENOMIC DNA]</scope>
    <source>
        <strain evidence="6 7">GY074</strain>
    </source>
</reference>
<organism evidence="6 7">
    <name type="scientific">Nesterenkonia salmonea</name>
    <dbReference type="NCBI Taxonomy" id="1804987"/>
    <lineage>
        <taxon>Bacteria</taxon>
        <taxon>Bacillati</taxon>
        <taxon>Actinomycetota</taxon>
        <taxon>Actinomycetes</taxon>
        <taxon>Micrococcales</taxon>
        <taxon>Micrococcaceae</taxon>
        <taxon>Nesterenkonia</taxon>
    </lineage>
</organism>
<evidence type="ECO:0000313" key="7">
    <source>
        <dbReference type="Proteomes" id="UP000310458"/>
    </source>
</evidence>
<name>A0A5R9B908_9MICC</name>
<dbReference type="SUPFAM" id="SSF51735">
    <property type="entry name" value="NAD(P)-binding Rossmann-fold domains"/>
    <property type="match status" value="1"/>
</dbReference>
<dbReference type="Gene3D" id="3.40.50.720">
    <property type="entry name" value="NAD(P)-binding Rossmann-like Domain"/>
    <property type="match status" value="1"/>
</dbReference>
<dbReference type="InterPro" id="IPR036291">
    <property type="entry name" value="NAD(P)-bd_dom_sf"/>
</dbReference>
<evidence type="ECO:0000256" key="3">
    <source>
        <dbReference type="ARBA" id="ARBA00022857"/>
    </source>
</evidence>
<evidence type="ECO:0000256" key="4">
    <source>
        <dbReference type="ARBA" id="ARBA00023002"/>
    </source>
</evidence>
<evidence type="ECO:0000256" key="1">
    <source>
        <dbReference type="ARBA" id="ARBA00004275"/>
    </source>
</evidence>
<comment type="caution">
    <text evidence="6">The sequence shown here is derived from an EMBL/GenBank/DDBJ whole genome shotgun (WGS) entry which is preliminary data.</text>
</comment>
<dbReference type="InterPro" id="IPR051935">
    <property type="entry name" value="HSDL2"/>
</dbReference>
<dbReference type="PANTHER" id="PTHR42808:SF3">
    <property type="entry name" value="HYDROXYSTEROID DEHYDROGENASE-LIKE PROTEIN 2"/>
    <property type="match status" value="1"/>
</dbReference>
<comment type="similarity">
    <text evidence="2">Belongs to the short-chain dehydrogenases/reductases (SDR) family.</text>
</comment>